<dbReference type="SUPFAM" id="SSF47413">
    <property type="entry name" value="lambda repressor-like DNA-binding domains"/>
    <property type="match status" value="1"/>
</dbReference>
<accession>A0A5J4SDU8</accession>
<dbReference type="InterPro" id="IPR001387">
    <property type="entry name" value="Cro/C1-type_HTH"/>
</dbReference>
<evidence type="ECO:0000259" key="1">
    <source>
        <dbReference type="PROSITE" id="PS50943"/>
    </source>
</evidence>
<dbReference type="GO" id="GO:0003677">
    <property type="term" value="F:DNA binding"/>
    <property type="evidence" value="ECO:0007669"/>
    <property type="project" value="InterPro"/>
</dbReference>
<sequence>MNSDIYDYTIDVMRKKRRDKGISLQTIADCLNVSKTFVANIENPKNRARLNFQHVNELSKLFECSPKDFLPTEPL</sequence>
<dbReference type="Pfam" id="PF13443">
    <property type="entry name" value="HTH_26"/>
    <property type="match status" value="1"/>
</dbReference>
<dbReference type="CDD" id="cd00093">
    <property type="entry name" value="HTH_XRE"/>
    <property type="match status" value="1"/>
</dbReference>
<evidence type="ECO:0000313" key="2">
    <source>
        <dbReference type="EMBL" id="KAA6344058.1"/>
    </source>
</evidence>
<reference evidence="2" key="1">
    <citation type="submission" date="2019-03" db="EMBL/GenBank/DDBJ databases">
        <title>Single cell metagenomics reveals metabolic interactions within the superorganism composed of flagellate Streblomastix strix and complex community of Bacteroidetes bacteria on its surface.</title>
        <authorList>
            <person name="Treitli S.C."/>
            <person name="Kolisko M."/>
            <person name="Husnik F."/>
            <person name="Keeling P."/>
            <person name="Hampl V."/>
        </authorList>
    </citation>
    <scope>NUCLEOTIDE SEQUENCE</scope>
    <source>
        <strain evidence="2">STM</strain>
    </source>
</reference>
<dbReference type="SMART" id="SM00530">
    <property type="entry name" value="HTH_XRE"/>
    <property type="match status" value="1"/>
</dbReference>
<feature type="domain" description="HTH cro/C1-type" evidence="1">
    <location>
        <begin position="13"/>
        <end position="69"/>
    </location>
</feature>
<comment type="caution">
    <text evidence="2">The sequence shown here is derived from an EMBL/GenBank/DDBJ whole genome shotgun (WGS) entry which is preliminary data.</text>
</comment>
<dbReference type="EMBL" id="SNRY01000238">
    <property type="protein sequence ID" value="KAA6344058.1"/>
    <property type="molecule type" value="Genomic_DNA"/>
</dbReference>
<dbReference type="AlphaFoldDB" id="A0A5J4SDU8"/>
<protein>
    <recommendedName>
        <fullName evidence="1">HTH cro/C1-type domain-containing protein</fullName>
    </recommendedName>
</protein>
<organism evidence="2">
    <name type="scientific">termite gut metagenome</name>
    <dbReference type="NCBI Taxonomy" id="433724"/>
    <lineage>
        <taxon>unclassified sequences</taxon>
        <taxon>metagenomes</taxon>
        <taxon>organismal metagenomes</taxon>
    </lineage>
</organism>
<gene>
    <name evidence="2" type="ORF">EZS27_008315</name>
</gene>
<dbReference type="Gene3D" id="1.10.260.40">
    <property type="entry name" value="lambda repressor-like DNA-binding domains"/>
    <property type="match status" value="1"/>
</dbReference>
<dbReference type="PROSITE" id="PS50943">
    <property type="entry name" value="HTH_CROC1"/>
    <property type="match status" value="1"/>
</dbReference>
<dbReference type="InterPro" id="IPR010982">
    <property type="entry name" value="Lambda_DNA-bd_dom_sf"/>
</dbReference>
<proteinExistence type="predicted"/>
<name>A0A5J4SDU8_9ZZZZ</name>